<evidence type="ECO:0000313" key="3">
    <source>
        <dbReference type="EMBL" id="TWU48274.1"/>
    </source>
</evidence>
<reference evidence="3 4" key="1">
    <citation type="submission" date="2019-02" db="EMBL/GenBank/DDBJ databases">
        <title>Deep-cultivation of Planctomycetes and their phenomic and genomic characterization uncovers novel biology.</title>
        <authorList>
            <person name="Wiegand S."/>
            <person name="Jogler M."/>
            <person name="Boedeker C."/>
            <person name="Pinto D."/>
            <person name="Vollmers J."/>
            <person name="Rivas-Marin E."/>
            <person name="Kohn T."/>
            <person name="Peeters S.H."/>
            <person name="Heuer A."/>
            <person name="Rast P."/>
            <person name="Oberbeckmann S."/>
            <person name="Bunk B."/>
            <person name="Jeske O."/>
            <person name="Meyerdierks A."/>
            <person name="Storesund J.E."/>
            <person name="Kallscheuer N."/>
            <person name="Luecker S."/>
            <person name="Lage O.M."/>
            <person name="Pohl T."/>
            <person name="Merkel B.J."/>
            <person name="Hornburger P."/>
            <person name="Mueller R.-W."/>
            <person name="Bruemmer F."/>
            <person name="Labrenz M."/>
            <person name="Spormann A.M."/>
            <person name="Op Den Camp H."/>
            <person name="Overmann J."/>
            <person name="Amann R."/>
            <person name="Jetten M.S.M."/>
            <person name="Mascher T."/>
            <person name="Medema M.H."/>
            <person name="Devos D.P."/>
            <person name="Kaster A.-K."/>
            <person name="Ovreas L."/>
            <person name="Rohde M."/>
            <person name="Galperin M.Y."/>
            <person name="Jogler C."/>
        </authorList>
    </citation>
    <scope>NUCLEOTIDE SEQUENCE [LARGE SCALE GENOMIC DNA]</scope>
    <source>
        <strain evidence="3 4">Poly59</strain>
    </source>
</reference>
<protein>
    <submittedName>
        <fullName evidence="3">Uncharacterized protein</fullName>
    </submittedName>
</protein>
<gene>
    <name evidence="3" type="ORF">Poly59_51200</name>
</gene>
<dbReference type="Proteomes" id="UP000317977">
    <property type="component" value="Unassembled WGS sequence"/>
</dbReference>
<dbReference type="OrthoDB" id="292688at2"/>
<keyword evidence="4" id="KW-1185">Reference proteome</keyword>
<feature type="transmembrane region" description="Helical" evidence="2">
    <location>
        <begin position="16"/>
        <end position="37"/>
    </location>
</feature>
<organism evidence="3 4">
    <name type="scientific">Rubripirellula reticaptiva</name>
    <dbReference type="NCBI Taxonomy" id="2528013"/>
    <lineage>
        <taxon>Bacteria</taxon>
        <taxon>Pseudomonadati</taxon>
        <taxon>Planctomycetota</taxon>
        <taxon>Planctomycetia</taxon>
        <taxon>Pirellulales</taxon>
        <taxon>Pirellulaceae</taxon>
        <taxon>Rubripirellula</taxon>
    </lineage>
</organism>
<evidence type="ECO:0000313" key="4">
    <source>
        <dbReference type="Proteomes" id="UP000317977"/>
    </source>
</evidence>
<evidence type="ECO:0000256" key="1">
    <source>
        <dbReference type="SAM" id="MobiDB-lite"/>
    </source>
</evidence>
<evidence type="ECO:0000256" key="2">
    <source>
        <dbReference type="SAM" id="Phobius"/>
    </source>
</evidence>
<dbReference type="EMBL" id="SJPX01000005">
    <property type="protein sequence ID" value="TWU48274.1"/>
    <property type="molecule type" value="Genomic_DNA"/>
</dbReference>
<keyword evidence="2" id="KW-1133">Transmembrane helix</keyword>
<sequence length="86" mass="9157">MSIDPFERFESSRGGLLIPVGLFIIGSIATTIAVAALHRIEIPVVTEPKKNRPVVEAAEEATPALTSDVIAPSRPIPQETAEPTPQ</sequence>
<proteinExistence type="predicted"/>
<feature type="region of interest" description="Disordered" evidence="1">
    <location>
        <begin position="51"/>
        <end position="86"/>
    </location>
</feature>
<keyword evidence="2" id="KW-0472">Membrane</keyword>
<accession>A0A5C6EIE6</accession>
<name>A0A5C6EIE6_9BACT</name>
<dbReference type="AlphaFoldDB" id="A0A5C6EIE6"/>
<keyword evidence="2" id="KW-0812">Transmembrane</keyword>
<comment type="caution">
    <text evidence="3">The sequence shown here is derived from an EMBL/GenBank/DDBJ whole genome shotgun (WGS) entry which is preliminary data.</text>
</comment>